<feature type="disulfide bond" evidence="4">
    <location>
        <begin position="164"/>
        <end position="173"/>
    </location>
</feature>
<comment type="caution">
    <text evidence="4">Lacks conserved residue(s) required for the propagation of feature annotation.</text>
</comment>
<dbReference type="InterPro" id="IPR000742">
    <property type="entry name" value="EGF"/>
</dbReference>
<feature type="disulfide bond" evidence="4">
    <location>
        <begin position="36"/>
        <end position="53"/>
    </location>
</feature>
<feature type="domain" description="EGF-like" evidence="5">
    <location>
        <begin position="118"/>
        <end position="174"/>
    </location>
</feature>
<evidence type="ECO:0000259" key="5">
    <source>
        <dbReference type="PROSITE" id="PS50026"/>
    </source>
</evidence>
<feature type="disulfide bond" evidence="4">
    <location>
        <begin position="55"/>
        <end position="64"/>
    </location>
</feature>
<evidence type="ECO:0000256" key="3">
    <source>
        <dbReference type="ARBA" id="ARBA00023157"/>
    </source>
</evidence>
<dbReference type="Pfam" id="PF00008">
    <property type="entry name" value="EGF"/>
    <property type="match status" value="1"/>
</dbReference>
<feature type="domain" description="EGF-like" evidence="5">
    <location>
        <begin position="85"/>
        <end position="117"/>
    </location>
</feature>
<dbReference type="EMBL" id="UZAM01008323">
    <property type="protein sequence ID" value="VDP04392.1"/>
    <property type="molecule type" value="Genomic_DNA"/>
</dbReference>
<evidence type="ECO:0000256" key="2">
    <source>
        <dbReference type="ARBA" id="ARBA00022737"/>
    </source>
</evidence>
<dbReference type="PROSITE" id="PS50026">
    <property type="entry name" value="EGF_3"/>
    <property type="match status" value="3"/>
</dbReference>
<dbReference type="Proteomes" id="UP000270296">
    <property type="component" value="Unassembled WGS sequence"/>
</dbReference>
<dbReference type="SMART" id="SM00181">
    <property type="entry name" value="EGF"/>
    <property type="match status" value="3"/>
</dbReference>
<feature type="domain" description="EGF-like" evidence="5">
    <location>
        <begin position="27"/>
        <end position="65"/>
    </location>
</feature>
<dbReference type="PANTHER" id="PTHR24049:SF35">
    <property type="entry name" value="EGF-LIKE DOMAIN-CONTAINING PROTEIN"/>
    <property type="match status" value="1"/>
</dbReference>
<dbReference type="AlphaFoldDB" id="A0A183ILE9"/>
<sequence length="200" mass="20895">MPVAADPLSDYNCSCTVDYFGDKCEFQRSVCDSSPCLNNGTCIAVNSTTGYVCDCGPPFSGEACENVKAVTTLSSTTAVSTTVTTPWRCVVDCLGNGTCVGGDQCDCTEPYFGKNCTFVNTCLAHRPCENGATCVVAMNQTAAVDTVESQMSSQPTLVPYDCICAAGWSGKHCNVAVVTTDASCRQSPCLNGERCLANGS</sequence>
<name>A0A183ILE9_9BILA</name>
<evidence type="ECO:0000313" key="6">
    <source>
        <dbReference type="EMBL" id="VDP04392.1"/>
    </source>
</evidence>
<dbReference type="WBParaSite" id="SBAD_0000463601-mRNA-1">
    <property type="protein sequence ID" value="SBAD_0000463601-mRNA-1"/>
    <property type="gene ID" value="SBAD_0000463601"/>
</dbReference>
<dbReference type="SUPFAM" id="SSF57196">
    <property type="entry name" value="EGF/Laminin"/>
    <property type="match status" value="1"/>
</dbReference>
<dbReference type="PROSITE" id="PS01186">
    <property type="entry name" value="EGF_2"/>
    <property type="match status" value="3"/>
</dbReference>
<dbReference type="OrthoDB" id="430340at2759"/>
<dbReference type="PROSITE" id="PS00022">
    <property type="entry name" value="EGF_1"/>
    <property type="match status" value="4"/>
</dbReference>
<dbReference type="Gene3D" id="2.10.25.10">
    <property type="entry name" value="Laminin"/>
    <property type="match status" value="2"/>
</dbReference>
<evidence type="ECO:0000256" key="1">
    <source>
        <dbReference type="ARBA" id="ARBA00022536"/>
    </source>
</evidence>
<evidence type="ECO:0000313" key="7">
    <source>
        <dbReference type="Proteomes" id="UP000270296"/>
    </source>
</evidence>
<dbReference type="PANTHER" id="PTHR24049">
    <property type="entry name" value="CRUMBS FAMILY MEMBER"/>
    <property type="match status" value="1"/>
</dbReference>
<keyword evidence="3 4" id="KW-1015">Disulfide bond</keyword>
<organism evidence="8">
    <name type="scientific">Soboliphyme baturini</name>
    <dbReference type="NCBI Taxonomy" id="241478"/>
    <lineage>
        <taxon>Eukaryota</taxon>
        <taxon>Metazoa</taxon>
        <taxon>Ecdysozoa</taxon>
        <taxon>Nematoda</taxon>
        <taxon>Enoplea</taxon>
        <taxon>Dorylaimia</taxon>
        <taxon>Dioctophymatida</taxon>
        <taxon>Dioctophymatoidea</taxon>
        <taxon>Soboliphymatidae</taxon>
        <taxon>Soboliphyme</taxon>
    </lineage>
</organism>
<keyword evidence="7" id="KW-1185">Reference proteome</keyword>
<reference evidence="6 7" key="2">
    <citation type="submission" date="2018-11" db="EMBL/GenBank/DDBJ databases">
        <authorList>
            <consortium name="Pathogen Informatics"/>
        </authorList>
    </citation>
    <scope>NUCLEOTIDE SEQUENCE [LARGE SCALE GENOMIC DNA]</scope>
</reference>
<keyword evidence="2" id="KW-0677">Repeat</keyword>
<evidence type="ECO:0000256" key="4">
    <source>
        <dbReference type="PROSITE-ProRule" id="PRU00076"/>
    </source>
</evidence>
<feature type="disulfide bond" evidence="4">
    <location>
        <begin position="107"/>
        <end position="116"/>
    </location>
</feature>
<proteinExistence type="predicted"/>
<dbReference type="InterPro" id="IPR051022">
    <property type="entry name" value="Notch_Cell-Fate_Det"/>
</dbReference>
<feature type="disulfide bond" evidence="4">
    <location>
        <begin position="89"/>
        <end position="99"/>
    </location>
</feature>
<protein>
    <submittedName>
        <fullName evidence="8">EGF-like domain-containing protein</fullName>
    </submittedName>
</protein>
<dbReference type="GO" id="GO:0016020">
    <property type="term" value="C:membrane"/>
    <property type="evidence" value="ECO:0007669"/>
    <property type="project" value="UniProtKB-SubCell"/>
</dbReference>
<gene>
    <name evidence="6" type="ORF">SBAD_LOCUS4445</name>
</gene>
<accession>A0A183ILE9</accession>
<reference evidence="8" key="1">
    <citation type="submission" date="2016-06" db="UniProtKB">
        <authorList>
            <consortium name="WormBaseParasite"/>
        </authorList>
    </citation>
    <scope>IDENTIFICATION</scope>
</reference>
<keyword evidence="1 4" id="KW-0245">EGF-like domain</keyword>
<evidence type="ECO:0000313" key="8">
    <source>
        <dbReference type="WBParaSite" id="SBAD_0000463601-mRNA-1"/>
    </source>
</evidence>